<name>A0A5B7JFN3_PORTR</name>
<organism evidence="1 2">
    <name type="scientific">Portunus trituberculatus</name>
    <name type="common">Swimming crab</name>
    <name type="synonym">Neptunus trituberculatus</name>
    <dbReference type="NCBI Taxonomy" id="210409"/>
    <lineage>
        <taxon>Eukaryota</taxon>
        <taxon>Metazoa</taxon>
        <taxon>Ecdysozoa</taxon>
        <taxon>Arthropoda</taxon>
        <taxon>Crustacea</taxon>
        <taxon>Multicrustacea</taxon>
        <taxon>Malacostraca</taxon>
        <taxon>Eumalacostraca</taxon>
        <taxon>Eucarida</taxon>
        <taxon>Decapoda</taxon>
        <taxon>Pleocyemata</taxon>
        <taxon>Brachyura</taxon>
        <taxon>Eubrachyura</taxon>
        <taxon>Portunoidea</taxon>
        <taxon>Portunidae</taxon>
        <taxon>Portuninae</taxon>
        <taxon>Portunus</taxon>
    </lineage>
</organism>
<accession>A0A5B7JFN3</accession>
<dbReference type="Proteomes" id="UP000324222">
    <property type="component" value="Unassembled WGS sequence"/>
</dbReference>
<dbReference type="EMBL" id="VSRR010093033">
    <property type="protein sequence ID" value="MPC92936.1"/>
    <property type="molecule type" value="Genomic_DNA"/>
</dbReference>
<keyword evidence="2" id="KW-1185">Reference proteome</keyword>
<proteinExistence type="predicted"/>
<protein>
    <submittedName>
        <fullName evidence="1">Uncharacterized protein</fullName>
    </submittedName>
</protein>
<gene>
    <name evidence="1" type="ORF">E2C01_088049</name>
</gene>
<dbReference type="AlphaFoldDB" id="A0A5B7JFN3"/>
<comment type="caution">
    <text evidence="1">The sequence shown here is derived from an EMBL/GenBank/DDBJ whole genome shotgun (WGS) entry which is preliminary data.</text>
</comment>
<sequence length="90" mass="9209">MGQVHLRAPPPESWYWSERGELRGDYSAAAQPGINVMRPAPACAASLMGEAGTHTEAAASRVERFVEVVMDVFLGGGDGGGSSGGGGCCL</sequence>
<evidence type="ECO:0000313" key="2">
    <source>
        <dbReference type="Proteomes" id="UP000324222"/>
    </source>
</evidence>
<reference evidence="1 2" key="1">
    <citation type="submission" date="2019-05" db="EMBL/GenBank/DDBJ databases">
        <title>Another draft genome of Portunus trituberculatus and its Hox gene families provides insights of decapod evolution.</title>
        <authorList>
            <person name="Jeong J.-H."/>
            <person name="Song I."/>
            <person name="Kim S."/>
            <person name="Choi T."/>
            <person name="Kim D."/>
            <person name="Ryu S."/>
            <person name="Kim W."/>
        </authorList>
    </citation>
    <scope>NUCLEOTIDE SEQUENCE [LARGE SCALE GENOMIC DNA]</scope>
    <source>
        <tissue evidence="1">Muscle</tissue>
    </source>
</reference>
<evidence type="ECO:0000313" key="1">
    <source>
        <dbReference type="EMBL" id="MPC92936.1"/>
    </source>
</evidence>